<dbReference type="Proteomes" id="UP000184440">
    <property type="component" value="Unassembled WGS sequence"/>
</dbReference>
<dbReference type="EMBL" id="FRCS01000010">
    <property type="protein sequence ID" value="SHN44378.1"/>
    <property type="molecule type" value="Genomic_DNA"/>
</dbReference>
<sequence length="170" mass="18803">MTLPPFVSPTDPAAGRADLFLRYLDYYRESALAKASALPEDALRSSLLPSGWTPLELLKHLRYVELRWIEWGFEGTAVPEPWGDRRDDRWYVAPTETVDEVAAELRAQGAHTRAVVEGHDLAAVGAPGPRWDGAPPATLERVLFHLLQEYARHVGHLDIVAELSGGPTGE</sequence>
<dbReference type="OrthoDB" id="4548523at2"/>
<dbReference type="Pfam" id="PF04978">
    <property type="entry name" value="MST"/>
    <property type="match status" value="1"/>
</dbReference>
<gene>
    <name evidence="1" type="ORF">SAMN05443668_110187</name>
</gene>
<reference evidence="1 2" key="1">
    <citation type="submission" date="2016-11" db="EMBL/GenBank/DDBJ databases">
        <authorList>
            <person name="Jaros S."/>
            <person name="Januszkiewicz K."/>
            <person name="Wedrychowicz H."/>
        </authorList>
    </citation>
    <scope>NUCLEOTIDE SEQUENCE [LARGE SCALE GENOMIC DNA]</scope>
    <source>
        <strain evidence="1 2">DSM 46144</strain>
    </source>
</reference>
<name>A0A1M7RED7_9ACTN</name>
<dbReference type="AlphaFoldDB" id="A0A1M7RED7"/>
<dbReference type="STRING" id="134849.SAMN05443668_110187"/>
<dbReference type="Gene3D" id="1.20.120.450">
    <property type="entry name" value="dinb family like domain"/>
    <property type="match status" value="1"/>
</dbReference>
<evidence type="ECO:0000313" key="1">
    <source>
        <dbReference type="EMBL" id="SHN44378.1"/>
    </source>
</evidence>
<proteinExistence type="predicted"/>
<dbReference type="InterPro" id="IPR007061">
    <property type="entry name" value="MST-like"/>
</dbReference>
<dbReference type="RefSeq" id="WP_073261301.1">
    <property type="nucleotide sequence ID" value="NZ_FRCS01000010.1"/>
</dbReference>
<accession>A0A1M7RED7</accession>
<dbReference type="SUPFAM" id="SSF109854">
    <property type="entry name" value="DinB/YfiT-like putative metalloenzymes"/>
    <property type="match status" value="1"/>
</dbReference>
<organism evidence="1 2">
    <name type="scientific">Cryptosporangium aurantiacum</name>
    <dbReference type="NCBI Taxonomy" id="134849"/>
    <lineage>
        <taxon>Bacteria</taxon>
        <taxon>Bacillati</taxon>
        <taxon>Actinomycetota</taxon>
        <taxon>Actinomycetes</taxon>
        <taxon>Cryptosporangiales</taxon>
        <taxon>Cryptosporangiaceae</taxon>
        <taxon>Cryptosporangium</taxon>
    </lineage>
</organism>
<protein>
    <recommendedName>
        <fullName evidence="3">Mini-circle protein</fullName>
    </recommendedName>
</protein>
<dbReference type="InterPro" id="IPR034660">
    <property type="entry name" value="DinB/YfiT-like"/>
</dbReference>
<evidence type="ECO:0008006" key="3">
    <source>
        <dbReference type="Google" id="ProtNLM"/>
    </source>
</evidence>
<evidence type="ECO:0000313" key="2">
    <source>
        <dbReference type="Proteomes" id="UP000184440"/>
    </source>
</evidence>
<keyword evidence="2" id="KW-1185">Reference proteome</keyword>